<reference evidence="2 3" key="1">
    <citation type="journal article" date="2016" name="Nat. Commun.">
        <title>Thousands of microbial genomes shed light on interconnected biogeochemical processes in an aquifer system.</title>
        <authorList>
            <person name="Anantharaman K."/>
            <person name="Brown C.T."/>
            <person name="Hug L.A."/>
            <person name="Sharon I."/>
            <person name="Castelle C.J."/>
            <person name="Probst A.J."/>
            <person name="Thomas B.C."/>
            <person name="Singh A."/>
            <person name="Wilkins M.J."/>
            <person name="Karaoz U."/>
            <person name="Brodie E.L."/>
            <person name="Williams K.H."/>
            <person name="Hubbard S.S."/>
            <person name="Banfield J.F."/>
        </authorList>
    </citation>
    <scope>NUCLEOTIDE SEQUENCE [LARGE SCALE GENOMIC DNA]</scope>
</reference>
<sequence>MDAVRILGQTFDLNLGKLTFSPSYVQAGAIVFLLFLLVLTMAQFRRHLMGWSLKGGVFGLFIGFTLALILEGFLIVGGKTAVTELVGWKNAPKPLLVALEAGRSKLVAVLGVTDEIPTSNAEVRATTEKVVGDYQSLSPEEAKSVRRMICLP</sequence>
<accession>A0A1F7X5P3</accession>
<proteinExistence type="predicted"/>
<feature type="transmembrane region" description="Helical" evidence="1">
    <location>
        <begin position="24"/>
        <end position="44"/>
    </location>
</feature>
<keyword evidence="1" id="KW-1133">Transmembrane helix</keyword>
<dbReference type="AlphaFoldDB" id="A0A1F7X5P3"/>
<evidence type="ECO:0000313" key="2">
    <source>
        <dbReference type="EMBL" id="OGM10337.1"/>
    </source>
</evidence>
<comment type="caution">
    <text evidence="2">The sequence shown here is derived from an EMBL/GenBank/DDBJ whole genome shotgun (WGS) entry which is preliminary data.</text>
</comment>
<keyword evidence="1" id="KW-0472">Membrane</keyword>
<dbReference type="EMBL" id="MGFR01000001">
    <property type="protein sequence ID" value="OGM10337.1"/>
    <property type="molecule type" value="Genomic_DNA"/>
</dbReference>
<organism evidence="2 3">
    <name type="scientific">Candidatus Woesebacteria bacterium RBG_13_46_13</name>
    <dbReference type="NCBI Taxonomy" id="1802479"/>
    <lineage>
        <taxon>Bacteria</taxon>
        <taxon>Candidatus Woeseibacteriota</taxon>
    </lineage>
</organism>
<dbReference type="Proteomes" id="UP000176778">
    <property type="component" value="Unassembled WGS sequence"/>
</dbReference>
<evidence type="ECO:0000313" key="3">
    <source>
        <dbReference type="Proteomes" id="UP000176778"/>
    </source>
</evidence>
<protein>
    <submittedName>
        <fullName evidence="2">Uncharacterized protein</fullName>
    </submittedName>
</protein>
<evidence type="ECO:0000256" key="1">
    <source>
        <dbReference type="SAM" id="Phobius"/>
    </source>
</evidence>
<keyword evidence="1" id="KW-0812">Transmembrane</keyword>
<dbReference type="STRING" id="1802479.A2Y68_02795"/>
<feature type="transmembrane region" description="Helical" evidence="1">
    <location>
        <begin position="56"/>
        <end position="76"/>
    </location>
</feature>
<gene>
    <name evidence="2" type="ORF">A2Y68_02795</name>
</gene>
<name>A0A1F7X5P3_9BACT</name>